<dbReference type="AlphaFoldDB" id="A0A538SJ92"/>
<feature type="signal peptide" evidence="1">
    <location>
        <begin position="1"/>
        <end position="25"/>
    </location>
</feature>
<evidence type="ECO:0008006" key="4">
    <source>
        <dbReference type="Google" id="ProtNLM"/>
    </source>
</evidence>
<evidence type="ECO:0000256" key="1">
    <source>
        <dbReference type="SAM" id="SignalP"/>
    </source>
</evidence>
<accession>A0A538SJ92</accession>
<evidence type="ECO:0000313" key="3">
    <source>
        <dbReference type="Proteomes" id="UP000320184"/>
    </source>
</evidence>
<keyword evidence="1" id="KW-0732">Signal</keyword>
<proteinExistence type="predicted"/>
<protein>
    <recommendedName>
        <fullName evidence="4">GYD domain-containing protein</fullName>
    </recommendedName>
</protein>
<comment type="caution">
    <text evidence="2">The sequence shown here is derived from an EMBL/GenBank/DDBJ whole genome shotgun (WGS) entry which is preliminary data.</text>
</comment>
<feature type="chain" id="PRO_5022180723" description="GYD domain-containing protein" evidence="1">
    <location>
        <begin position="26"/>
        <end position="121"/>
    </location>
</feature>
<reference evidence="2 3" key="1">
    <citation type="journal article" date="2019" name="Nat. Microbiol.">
        <title>Mediterranean grassland soil C-N compound turnover is dependent on rainfall and depth, and is mediated by genomically divergent microorganisms.</title>
        <authorList>
            <person name="Diamond S."/>
            <person name="Andeer P.F."/>
            <person name="Li Z."/>
            <person name="Crits-Christoph A."/>
            <person name="Burstein D."/>
            <person name="Anantharaman K."/>
            <person name="Lane K.R."/>
            <person name="Thomas B.C."/>
            <person name="Pan C."/>
            <person name="Northen T.R."/>
            <person name="Banfield J.F."/>
        </authorList>
    </citation>
    <scope>NUCLEOTIDE SEQUENCE [LARGE SCALE GENOMIC DNA]</scope>
    <source>
        <strain evidence="2">WS_3</strain>
    </source>
</reference>
<evidence type="ECO:0000313" key="2">
    <source>
        <dbReference type="EMBL" id="TMQ51440.1"/>
    </source>
</evidence>
<gene>
    <name evidence="2" type="ORF">E6K73_05585</name>
</gene>
<dbReference type="Proteomes" id="UP000320184">
    <property type="component" value="Unassembled WGS sequence"/>
</dbReference>
<dbReference type="EMBL" id="VBOT01000071">
    <property type="protein sequence ID" value="TMQ51440.1"/>
    <property type="molecule type" value="Genomic_DNA"/>
</dbReference>
<name>A0A538SJ92_UNCEI</name>
<organism evidence="2 3">
    <name type="scientific">Eiseniibacteriota bacterium</name>
    <dbReference type="NCBI Taxonomy" id="2212470"/>
    <lineage>
        <taxon>Bacteria</taxon>
        <taxon>Candidatus Eiseniibacteriota</taxon>
    </lineage>
</organism>
<sequence length="121" mass="12985">MKTLSVSSLLLAGCIAALLVSPAMAAPAKKAAMSRFLIEVPHTQEECMKAMDEVSAMGPKALAQWDFGCEAGEHVAWAIVTAPDEKAALEKVPEAERANAKVHKLTKLTAAQVKEMHEKMK</sequence>